<comment type="caution">
    <text evidence="7">The sequence shown here is derived from an EMBL/GenBank/DDBJ whole genome shotgun (WGS) entry which is preliminary data.</text>
</comment>
<dbReference type="GO" id="GO:0005694">
    <property type="term" value="C:chromosome"/>
    <property type="evidence" value="ECO:0007669"/>
    <property type="project" value="TreeGrafter"/>
</dbReference>
<evidence type="ECO:0000259" key="6">
    <source>
        <dbReference type="SMART" id="SM00470"/>
    </source>
</evidence>
<evidence type="ECO:0000256" key="1">
    <source>
        <dbReference type="ARBA" id="ARBA00006295"/>
    </source>
</evidence>
<dbReference type="SUPFAM" id="SSF109709">
    <property type="entry name" value="KorB DNA-binding domain-like"/>
    <property type="match status" value="1"/>
</dbReference>
<comment type="similarity">
    <text evidence="1">Belongs to the ParB family.</text>
</comment>
<dbReference type="PANTHER" id="PTHR33375:SF1">
    <property type="entry name" value="CHROMOSOME-PARTITIONING PROTEIN PARB-RELATED"/>
    <property type="match status" value="1"/>
</dbReference>
<protein>
    <submittedName>
        <fullName evidence="7">ParB/RepB/Spo0J family partition protein</fullName>
    </submittedName>
</protein>
<dbReference type="NCBIfam" id="TIGR00180">
    <property type="entry name" value="parB_part"/>
    <property type="match status" value="1"/>
</dbReference>
<dbReference type="Pfam" id="PF02195">
    <property type="entry name" value="ParB_N"/>
    <property type="match status" value="1"/>
</dbReference>
<keyword evidence="8" id="KW-1185">Reference proteome</keyword>
<organism evidence="7 8">
    <name type="scientific">Phaeovibrio sulfidiphilus</name>
    <dbReference type="NCBI Taxonomy" id="1220600"/>
    <lineage>
        <taxon>Bacteria</taxon>
        <taxon>Pseudomonadati</taxon>
        <taxon>Pseudomonadota</taxon>
        <taxon>Alphaproteobacteria</taxon>
        <taxon>Rhodospirillales</taxon>
        <taxon>Rhodospirillaceae</taxon>
        <taxon>Phaeovibrio</taxon>
    </lineage>
</organism>
<dbReference type="SUPFAM" id="SSF110849">
    <property type="entry name" value="ParB/Sulfiredoxin"/>
    <property type="match status" value="1"/>
</dbReference>
<keyword evidence="2" id="KW-0159">Chromosome partition</keyword>
<dbReference type="InterPro" id="IPR050336">
    <property type="entry name" value="Chromosome_partition/occlusion"/>
</dbReference>
<sequence length="309" mass="33534">MTASDTASAKKRGLGRGLSALLGEEEDLLTPEVEAGEGRGGVLTAPVSSLHPNPHQPRRKFDDESLADLASSLQTQGVLTPIVVRKNPDGGDGYQIVAGERRWRAAQLARLHELPIIVRDLSDRQVLEVGLVENLQRQDLSPIEEADGYRRLMEEFSHTQEALAQAVGKSRSHVANMLRLTGLPQEVKDLVEAGLLSAGHARALITADDPVGMAHQVVRQGLNVRQTERLVQQGQPSAASRDRSRSDRSGRGEKDADTLALERDVSNALGLDVAIDNKDRGGTVTITYENLAQLDDILRRLSHTGRPGE</sequence>
<keyword evidence="3" id="KW-0238">DNA-binding</keyword>
<dbReference type="Proteomes" id="UP000631034">
    <property type="component" value="Unassembled WGS sequence"/>
</dbReference>
<dbReference type="CDD" id="cd16393">
    <property type="entry name" value="SPO0J_N"/>
    <property type="match status" value="1"/>
</dbReference>
<feature type="compositionally biased region" description="Basic and acidic residues" evidence="5">
    <location>
        <begin position="240"/>
        <end position="260"/>
    </location>
</feature>
<evidence type="ECO:0000256" key="2">
    <source>
        <dbReference type="ARBA" id="ARBA00022829"/>
    </source>
</evidence>
<dbReference type="GO" id="GO:0003677">
    <property type="term" value="F:DNA binding"/>
    <property type="evidence" value="ECO:0007669"/>
    <property type="project" value="UniProtKB-KW"/>
</dbReference>
<reference evidence="7" key="1">
    <citation type="submission" date="2020-10" db="EMBL/GenBank/DDBJ databases">
        <title>Genome sequence of the unusual species of purple photosynthetic bacteria, Phaeovibrio sulfidiphilus DSM 23193, type strain.</title>
        <authorList>
            <person name="Kyndt J.A."/>
            <person name="Meyer T.E."/>
        </authorList>
    </citation>
    <scope>NUCLEOTIDE SEQUENCE</scope>
    <source>
        <strain evidence="7">DSM 23193</strain>
    </source>
</reference>
<comment type="function">
    <text evidence="4">Involved in chromosome partition. Localize to both poles of the predivisional cell following completion of DNA replication. Binds to the DNA origin of replication.</text>
</comment>
<dbReference type="InterPro" id="IPR057240">
    <property type="entry name" value="ParB_dimer_C"/>
</dbReference>
<dbReference type="InterPro" id="IPR041468">
    <property type="entry name" value="HTH_ParB/Spo0J"/>
</dbReference>
<dbReference type="Pfam" id="PF17762">
    <property type="entry name" value="HTH_ParB"/>
    <property type="match status" value="1"/>
</dbReference>
<evidence type="ECO:0000256" key="5">
    <source>
        <dbReference type="SAM" id="MobiDB-lite"/>
    </source>
</evidence>
<accession>A0A8J7CVQ7</accession>
<feature type="region of interest" description="Disordered" evidence="5">
    <location>
        <begin position="228"/>
        <end position="260"/>
    </location>
</feature>
<evidence type="ECO:0000313" key="8">
    <source>
        <dbReference type="Proteomes" id="UP000631034"/>
    </source>
</evidence>
<dbReference type="InterPro" id="IPR004437">
    <property type="entry name" value="ParB/RepB/Spo0J"/>
</dbReference>
<dbReference type="EMBL" id="JACZHT010000001">
    <property type="protein sequence ID" value="MBE1236586.1"/>
    <property type="molecule type" value="Genomic_DNA"/>
</dbReference>
<dbReference type="Gene3D" id="3.90.1530.30">
    <property type="match status" value="1"/>
</dbReference>
<name>A0A8J7CVQ7_9PROT</name>
<feature type="domain" description="ParB-like N-terminal" evidence="6">
    <location>
        <begin position="43"/>
        <end position="135"/>
    </location>
</feature>
<dbReference type="InterPro" id="IPR003115">
    <property type="entry name" value="ParB_N"/>
</dbReference>
<dbReference type="FunFam" id="3.90.1530.30:FF:000001">
    <property type="entry name" value="Chromosome partitioning protein ParB"/>
    <property type="match status" value="1"/>
</dbReference>
<evidence type="ECO:0000256" key="4">
    <source>
        <dbReference type="ARBA" id="ARBA00025472"/>
    </source>
</evidence>
<dbReference type="FunFam" id="1.10.10.2830:FF:000001">
    <property type="entry name" value="Chromosome partitioning protein ParB"/>
    <property type="match status" value="1"/>
</dbReference>
<dbReference type="InterPro" id="IPR036086">
    <property type="entry name" value="ParB/Sulfiredoxin_sf"/>
</dbReference>
<dbReference type="Pfam" id="PF23552">
    <property type="entry name" value="ParB_C"/>
    <property type="match status" value="1"/>
</dbReference>
<feature type="region of interest" description="Disordered" evidence="5">
    <location>
        <begin position="25"/>
        <end position="60"/>
    </location>
</feature>
<evidence type="ECO:0000313" key="7">
    <source>
        <dbReference type="EMBL" id="MBE1236586.1"/>
    </source>
</evidence>
<dbReference type="GO" id="GO:0007059">
    <property type="term" value="P:chromosome segregation"/>
    <property type="evidence" value="ECO:0007669"/>
    <property type="project" value="UniProtKB-KW"/>
</dbReference>
<proteinExistence type="inferred from homology"/>
<dbReference type="SMART" id="SM00470">
    <property type="entry name" value="ParB"/>
    <property type="match status" value="1"/>
</dbReference>
<dbReference type="GO" id="GO:0045881">
    <property type="term" value="P:positive regulation of sporulation resulting in formation of a cellular spore"/>
    <property type="evidence" value="ECO:0007669"/>
    <property type="project" value="TreeGrafter"/>
</dbReference>
<dbReference type="PANTHER" id="PTHR33375">
    <property type="entry name" value="CHROMOSOME-PARTITIONING PROTEIN PARB-RELATED"/>
    <property type="match status" value="1"/>
</dbReference>
<dbReference type="RefSeq" id="WP_192533454.1">
    <property type="nucleotide sequence ID" value="NZ_JACZHT010000001.1"/>
</dbReference>
<gene>
    <name evidence="7" type="ORF">IHV25_02820</name>
</gene>
<dbReference type="AlphaFoldDB" id="A0A8J7CVQ7"/>
<dbReference type="Gene3D" id="1.10.10.2830">
    <property type="match status" value="1"/>
</dbReference>
<evidence type="ECO:0000256" key="3">
    <source>
        <dbReference type="ARBA" id="ARBA00023125"/>
    </source>
</evidence>